<dbReference type="EMBL" id="CAFBLS010000108">
    <property type="protein sequence ID" value="CAB4876299.1"/>
    <property type="molecule type" value="Genomic_DNA"/>
</dbReference>
<feature type="domain" description="NADH-quinone oxidoreductase subunit D" evidence="1">
    <location>
        <begin position="129"/>
        <end position="297"/>
    </location>
</feature>
<dbReference type="Gene3D" id="1.10.645.10">
    <property type="entry name" value="Cytochrome-c3 Hydrogenase, chain B"/>
    <property type="match status" value="1"/>
</dbReference>
<proteinExistence type="predicted"/>
<dbReference type="InterPro" id="IPR022885">
    <property type="entry name" value="NDH1_su_D/H"/>
</dbReference>
<dbReference type="PANTHER" id="PTHR11993">
    <property type="entry name" value="NADH-UBIQUINONE OXIDOREDUCTASE 49 KDA SUBUNIT"/>
    <property type="match status" value="1"/>
</dbReference>
<evidence type="ECO:0000259" key="1">
    <source>
        <dbReference type="Pfam" id="PF00346"/>
    </source>
</evidence>
<sequence length="374" mass="39758">MANREVLVALGAARYLDADLVLDLGDLHPAQHGALQIALELDGEVIVAADIRVGLLHRSAEKLFEARDYRQILMLANRHDWLSAFSSELGVALTIETAMGIVPPERATWSRTLLAELNRITATLLMVGAATSLAQRALEVRESLVTLQEKATGGRVHPMITRIGGLAHPLSALWLDELATACDLLTSQLPAISDAMGATTELLRGVAVLSRADAISLGVTGPVARASGLDRDLRRDDPSLAYAELAPLLSVPGSSRGDIPSRYETLLAQVPVSIALIAECSDRLRALGDGPVNVPLPKVVRVPEGLTYGQYEGPLGVSGYLLASVGEKTPWRLKLTTPSFTNVQALALALPGTPLIHLGAAVMSCFFVVGDIDR</sequence>
<dbReference type="GO" id="GO:0048038">
    <property type="term" value="F:quinone binding"/>
    <property type="evidence" value="ECO:0007669"/>
    <property type="project" value="InterPro"/>
</dbReference>
<dbReference type="GO" id="GO:0016651">
    <property type="term" value="F:oxidoreductase activity, acting on NAD(P)H"/>
    <property type="evidence" value="ECO:0007669"/>
    <property type="project" value="InterPro"/>
</dbReference>
<evidence type="ECO:0000313" key="2">
    <source>
        <dbReference type="EMBL" id="CAB4876299.1"/>
    </source>
</evidence>
<accession>A0A6J7E6Z3</accession>
<dbReference type="SUPFAM" id="SSF56762">
    <property type="entry name" value="HydB/Nqo4-like"/>
    <property type="match status" value="1"/>
</dbReference>
<dbReference type="InterPro" id="IPR001135">
    <property type="entry name" value="NADH_Q_OxRdtase_suD"/>
</dbReference>
<dbReference type="PANTHER" id="PTHR11993:SF10">
    <property type="entry name" value="NADH DEHYDROGENASE [UBIQUINONE] IRON-SULFUR PROTEIN 2, MITOCHONDRIAL"/>
    <property type="match status" value="1"/>
</dbReference>
<feature type="domain" description="NADH-quinone oxidoreductase subunit D" evidence="1">
    <location>
        <begin position="300"/>
        <end position="374"/>
    </location>
</feature>
<dbReference type="GO" id="GO:0051287">
    <property type="term" value="F:NAD binding"/>
    <property type="evidence" value="ECO:0007669"/>
    <property type="project" value="InterPro"/>
</dbReference>
<organism evidence="2">
    <name type="scientific">freshwater metagenome</name>
    <dbReference type="NCBI Taxonomy" id="449393"/>
    <lineage>
        <taxon>unclassified sequences</taxon>
        <taxon>metagenomes</taxon>
        <taxon>ecological metagenomes</taxon>
    </lineage>
</organism>
<protein>
    <submittedName>
        <fullName evidence="2">Unannotated protein</fullName>
    </submittedName>
</protein>
<dbReference type="AlphaFoldDB" id="A0A6J7E6Z3"/>
<dbReference type="Pfam" id="PF00346">
    <property type="entry name" value="Complex1_49kDa"/>
    <property type="match status" value="2"/>
</dbReference>
<gene>
    <name evidence="2" type="ORF">UFOPK3402_00976</name>
</gene>
<reference evidence="2" key="1">
    <citation type="submission" date="2020-05" db="EMBL/GenBank/DDBJ databases">
        <authorList>
            <person name="Chiriac C."/>
            <person name="Salcher M."/>
            <person name="Ghai R."/>
            <person name="Kavagutti S V."/>
        </authorList>
    </citation>
    <scope>NUCLEOTIDE SEQUENCE</scope>
</reference>
<dbReference type="InterPro" id="IPR029014">
    <property type="entry name" value="NiFe-Hase_large"/>
</dbReference>
<name>A0A6J7E6Z3_9ZZZZ</name>